<dbReference type="PANTHER" id="PTHR43736:SF1">
    <property type="entry name" value="DIHYDRONEOPTERIN TRIPHOSPHATE DIPHOSPHATASE"/>
    <property type="match status" value="1"/>
</dbReference>
<reference evidence="6" key="1">
    <citation type="journal article" date="2019" name="Int. J. Syst. Evol. Microbiol.">
        <title>The Global Catalogue of Microorganisms (GCM) 10K type strain sequencing project: providing services to taxonomists for standard genome sequencing and annotation.</title>
        <authorList>
            <consortium name="The Broad Institute Genomics Platform"/>
            <consortium name="The Broad Institute Genome Sequencing Center for Infectious Disease"/>
            <person name="Wu L."/>
            <person name="Ma J."/>
        </authorList>
    </citation>
    <scope>NUCLEOTIDE SEQUENCE [LARGE SCALE GENOMIC DNA]</scope>
    <source>
        <strain evidence="6">JCM 13006</strain>
    </source>
</reference>
<dbReference type="SUPFAM" id="SSF55811">
    <property type="entry name" value="Nudix"/>
    <property type="match status" value="1"/>
</dbReference>
<gene>
    <name evidence="5" type="ORF">GCM10023235_07970</name>
</gene>
<evidence type="ECO:0000313" key="6">
    <source>
        <dbReference type="Proteomes" id="UP001501752"/>
    </source>
</evidence>
<dbReference type="EMBL" id="BAABIS010000001">
    <property type="protein sequence ID" value="GAA4835628.1"/>
    <property type="molecule type" value="Genomic_DNA"/>
</dbReference>
<evidence type="ECO:0000256" key="2">
    <source>
        <dbReference type="ARBA" id="ARBA00022801"/>
    </source>
</evidence>
<evidence type="ECO:0000259" key="4">
    <source>
        <dbReference type="PROSITE" id="PS51462"/>
    </source>
</evidence>
<protein>
    <submittedName>
        <fullName evidence="5">NUDIX hydrolase</fullName>
    </submittedName>
</protein>
<dbReference type="InterPro" id="IPR020476">
    <property type="entry name" value="Nudix_hydrolase"/>
</dbReference>
<comment type="similarity">
    <text evidence="1 3">Belongs to the Nudix hydrolase family.</text>
</comment>
<dbReference type="InterPro" id="IPR020084">
    <property type="entry name" value="NUDIX_hydrolase_CS"/>
</dbReference>
<dbReference type="Gene3D" id="3.90.79.10">
    <property type="entry name" value="Nucleoside Triphosphate Pyrophosphohydrolase"/>
    <property type="match status" value="1"/>
</dbReference>
<dbReference type="PROSITE" id="PS00893">
    <property type="entry name" value="NUDIX_BOX"/>
    <property type="match status" value="1"/>
</dbReference>
<feature type="domain" description="Nudix hydrolase" evidence="4">
    <location>
        <begin position="40"/>
        <end position="168"/>
    </location>
</feature>
<dbReference type="InterPro" id="IPR015797">
    <property type="entry name" value="NUDIX_hydrolase-like_dom_sf"/>
</dbReference>
<dbReference type="Pfam" id="PF00293">
    <property type="entry name" value="NUDIX"/>
    <property type="match status" value="1"/>
</dbReference>
<dbReference type="Proteomes" id="UP001501752">
    <property type="component" value="Unassembled WGS sequence"/>
</dbReference>
<evidence type="ECO:0000256" key="1">
    <source>
        <dbReference type="ARBA" id="ARBA00005582"/>
    </source>
</evidence>
<name>A0ABP9DAQ2_9ACTN</name>
<evidence type="ECO:0000256" key="3">
    <source>
        <dbReference type="RuleBase" id="RU003476"/>
    </source>
</evidence>
<dbReference type="RefSeq" id="WP_345695348.1">
    <property type="nucleotide sequence ID" value="NZ_BAABIS010000001.1"/>
</dbReference>
<accession>A0ABP9DAQ2</accession>
<dbReference type="GO" id="GO:0016787">
    <property type="term" value="F:hydrolase activity"/>
    <property type="evidence" value="ECO:0007669"/>
    <property type="project" value="UniProtKB-KW"/>
</dbReference>
<keyword evidence="6" id="KW-1185">Reference proteome</keyword>
<dbReference type="CDD" id="cd03424">
    <property type="entry name" value="NUDIX_ADPRase_Nudt5_UGPPase_Nudt14"/>
    <property type="match status" value="1"/>
</dbReference>
<dbReference type="InterPro" id="IPR000086">
    <property type="entry name" value="NUDIX_hydrolase_dom"/>
</dbReference>
<comment type="caution">
    <text evidence="5">The sequence shown here is derived from an EMBL/GenBank/DDBJ whole genome shotgun (WGS) entry which is preliminary data.</text>
</comment>
<evidence type="ECO:0000313" key="5">
    <source>
        <dbReference type="EMBL" id="GAA4835628.1"/>
    </source>
</evidence>
<sequence length="182" mass="20378">MVEWRTFGRRQVYGSPWVEVWLQDVEVPGTGRIEHHVVHCPRASTTAVVTNEAGEFLLIHRHRFITGRWGWEVPAGWADPGEAPVEAITREVEEETGWRPGRVEPLTEYFAMAGISDAHFRSFHVTGCTRVGEPQDVSEAARVEWLPEEDVVALLTDGGISDGPSHAALSYYLGPHRLAGRR</sequence>
<keyword evidence="2 3" id="KW-0378">Hydrolase</keyword>
<organism evidence="5 6">
    <name type="scientific">Kitasatospora terrestris</name>
    <dbReference type="NCBI Taxonomy" id="258051"/>
    <lineage>
        <taxon>Bacteria</taxon>
        <taxon>Bacillati</taxon>
        <taxon>Actinomycetota</taxon>
        <taxon>Actinomycetes</taxon>
        <taxon>Kitasatosporales</taxon>
        <taxon>Streptomycetaceae</taxon>
        <taxon>Kitasatospora</taxon>
    </lineage>
</organism>
<dbReference type="PANTHER" id="PTHR43736">
    <property type="entry name" value="ADP-RIBOSE PYROPHOSPHATASE"/>
    <property type="match status" value="1"/>
</dbReference>
<dbReference type="PRINTS" id="PR00502">
    <property type="entry name" value="NUDIXFAMILY"/>
</dbReference>
<dbReference type="PROSITE" id="PS51462">
    <property type="entry name" value="NUDIX"/>
    <property type="match status" value="1"/>
</dbReference>
<proteinExistence type="inferred from homology"/>